<gene>
    <name evidence="2" type="ORF">CTE05_00560</name>
</gene>
<feature type="chain" id="PRO_5038861118" evidence="1">
    <location>
        <begin position="27"/>
        <end position="331"/>
    </location>
</feature>
<evidence type="ECO:0000256" key="1">
    <source>
        <dbReference type="SAM" id="SignalP"/>
    </source>
</evidence>
<proteinExistence type="predicted"/>
<protein>
    <submittedName>
        <fullName evidence="2">Uncharacterized protein</fullName>
    </submittedName>
</protein>
<feature type="signal peptide" evidence="1">
    <location>
        <begin position="1"/>
        <end position="26"/>
    </location>
</feature>
<organism evidence="2 3">
    <name type="scientific">Cellulomonas terrae</name>
    <dbReference type="NCBI Taxonomy" id="311234"/>
    <lineage>
        <taxon>Bacteria</taxon>
        <taxon>Bacillati</taxon>
        <taxon>Actinomycetota</taxon>
        <taxon>Actinomycetes</taxon>
        <taxon>Micrococcales</taxon>
        <taxon>Cellulomonadaceae</taxon>
        <taxon>Cellulomonas</taxon>
    </lineage>
</organism>
<dbReference type="EMBL" id="BJWH01000001">
    <property type="protein sequence ID" value="GEL96509.1"/>
    <property type="molecule type" value="Genomic_DNA"/>
</dbReference>
<accession>A0A511JFC4</accession>
<keyword evidence="3" id="KW-1185">Reference proteome</keyword>
<reference evidence="2 3" key="1">
    <citation type="submission" date="2019-07" db="EMBL/GenBank/DDBJ databases">
        <title>Whole genome shotgun sequence of Cellulomonas terrae NBRC 100819.</title>
        <authorList>
            <person name="Hosoyama A."/>
            <person name="Uohara A."/>
            <person name="Ohji S."/>
            <person name="Ichikawa N."/>
        </authorList>
    </citation>
    <scope>NUCLEOTIDE SEQUENCE [LARGE SCALE GENOMIC DNA]</scope>
    <source>
        <strain evidence="2 3">NBRC 100819</strain>
    </source>
</reference>
<dbReference type="AlphaFoldDB" id="A0A511JFC4"/>
<name>A0A511JFC4_9CELL</name>
<sequence>MRTTPTFTAIATGVVALALLTGCSSGGGPTGDATLTYEDSPLAAYWEKLGGSQDEAEMDAQMARSEEIVAACMQDEGFEYTPQDTSGMSKAVEDSDDEMPAWDSLEYAEQYGYGATTSQDMPMNDGADEEWVDPNADYVATMSESEQQAFWEALYGAQAMSEEPVDEETAEAEVEEYDWTTAGCQGKAQHEVYEAGQVWDDPEFADLTEAMNELWQDTQTDERTTQAYAKWADCMADEGYDFANPQEAQDSIYKLTGEIPYDEETGTQDEAALAEIRDQEIATAVADRTCQDSTGAARAALEAQFAIEQEFIDAHKDELDAMVEKAAQASK</sequence>
<evidence type="ECO:0000313" key="2">
    <source>
        <dbReference type="EMBL" id="GEL96509.1"/>
    </source>
</evidence>
<evidence type="ECO:0000313" key="3">
    <source>
        <dbReference type="Proteomes" id="UP000321049"/>
    </source>
</evidence>
<keyword evidence="1" id="KW-0732">Signal</keyword>
<dbReference type="RefSeq" id="WP_146844141.1">
    <property type="nucleotide sequence ID" value="NZ_BJWH01000001.1"/>
</dbReference>
<comment type="caution">
    <text evidence="2">The sequence shown here is derived from an EMBL/GenBank/DDBJ whole genome shotgun (WGS) entry which is preliminary data.</text>
</comment>
<dbReference type="Proteomes" id="UP000321049">
    <property type="component" value="Unassembled WGS sequence"/>
</dbReference>
<dbReference type="PROSITE" id="PS51257">
    <property type="entry name" value="PROKAR_LIPOPROTEIN"/>
    <property type="match status" value="1"/>
</dbReference>
<dbReference type="OrthoDB" id="3403621at2"/>